<comment type="caution">
    <text evidence="2">The sequence shown here is derived from an EMBL/GenBank/DDBJ whole genome shotgun (WGS) entry which is preliminary data.</text>
</comment>
<dbReference type="Pfam" id="PF01844">
    <property type="entry name" value="HNH"/>
    <property type="match status" value="1"/>
</dbReference>
<dbReference type="Gene3D" id="1.10.30.50">
    <property type="match status" value="1"/>
</dbReference>
<dbReference type="GO" id="GO:0004519">
    <property type="term" value="F:endonuclease activity"/>
    <property type="evidence" value="ECO:0007669"/>
    <property type="project" value="UniProtKB-KW"/>
</dbReference>
<accession>A0A1G5PHG2</accession>
<feature type="domain" description="HNH" evidence="1">
    <location>
        <begin position="56"/>
        <end position="106"/>
    </location>
</feature>
<dbReference type="Proteomes" id="UP000183046">
    <property type="component" value="Unassembled WGS sequence"/>
</dbReference>
<name>A0A1G5PHG2_9PSED</name>
<dbReference type="RefSeq" id="WP_074585320.1">
    <property type="nucleotide sequence ID" value="NZ_CP183398.1"/>
</dbReference>
<dbReference type="AlphaFoldDB" id="A0A1G5PHG2"/>
<dbReference type="EMBL" id="FMWB01000029">
    <property type="protein sequence ID" value="SCZ48631.1"/>
    <property type="molecule type" value="Genomic_DNA"/>
</dbReference>
<protein>
    <submittedName>
        <fullName evidence="2">HNH endonuclease</fullName>
    </submittedName>
</protein>
<keyword evidence="2" id="KW-0255">Endonuclease</keyword>
<proteinExistence type="predicted"/>
<dbReference type="GO" id="GO:0003676">
    <property type="term" value="F:nucleic acid binding"/>
    <property type="evidence" value="ECO:0007669"/>
    <property type="project" value="InterPro"/>
</dbReference>
<evidence type="ECO:0000313" key="2">
    <source>
        <dbReference type="EMBL" id="SCZ48631.1"/>
    </source>
</evidence>
<organism evidence="2 3">
    <name type="scientific">Pseudomonas oryzihabitans</name>
    <dbReference type="NCBI Taxonomy" id="47885"/>
    <lineage>
        <taxon>Bacteria</taxon>
        <taxon>Pseudomonadati</taxon>
        <taxon>Pseudomonadota</taxon>
        <taxon>Gammaproteobacteria</taxon>
        <taxon>Pseudomonadales</taxon>
        <taxon>Pseudomonadaceae</taxon>
        <taxon>Pseudomonas</taxon>
    </lineage>
</organism>
<reference evidence="3" key="1">
    <citation type="submission" date="2016-10" db="EMBL/GenBank/DDBJ databases">
        <authorList>
            <person name="de Groot N.N."/>
        </authorList>
    </citation>
    <scope>NUCLEOTIDE SEQUENCE [LARGE SCALE GENOMIC DNA]</scope>
    <source>
        <strain evidence="3">DSM 15758</strain>
    </source>
</reference>
<dbReference type="GO" id="GO:0008270">
    <property type="term" value="F:zinc ion binding"/>
    <property type="evidence" value="ECO:0007669"/>
    <property type="project" value="InterPro"/>
</dbReference>
<sequence length="218" mass="25198">MPLINNHYILDDEDKQIISDLVAQEGHNHKDWSKDELMKLRSKVREFYRLEQKGVCPYCKGTLSVTAAGNATVEHILPKSKHVAFLFEPKNLCVICADCNLAKNDKAILNEEETETLNGDATNYPKSSERFKIVHPSIDEYDEHIKVHRNKLYSDKTDKGWFTIGICKLNRYTRKFGFEPEALSDYALFEQLQKFKDGSEAERDEVMRKLRALIPTNT</sequence>
<gene>
    <name evidence="2" type="ORF">SAMN05216279_1296</name>
</gene>
<evidence type="ECO:0000259" key="1">
    <source>
        <dbReference type="Pfam" id="PF01844"/>
    </source>
</evidence>
<dbReference type="InterPro" id="IPR002711">
    <property type="entry name" value="HNH"/>
</dbReference>
<evidence type="ECO:0000313" key="3">
    <source>
        <dbReference type="Proteomes" id="UP000183046"/>
    </source>
</evidence>
<keyword evidence="2" id="KW-0540">Nuclease</keyword>
<keyword evidence="2" id="KW-0378">Hydrolase</keyword>